<dbReference type="Pfam" id="PF01297">
    <property type="entry name" value="ZnuA"/>
    <property type="match status" value="1"/>
</dbReference>
<dbReference type="PANTHER" id="PTHR42953">
    <property type="entry name" value="HIGH-AFFINITY ZINC UPTAKE SYSTEM PROTEIN ZNUA-RELATED"/>
    <property type="match status" value="1"/>
</dbReference>
<evidence type="ECO:0000256" key="2">
    <source>
        <dbReference type="ARBA" id="ARBA00022729"/>
    </source>
</evidence>
<dbReference type="InterPro" id="IPR006127">
    <property type="entry name" value="ZnuA-like"/>
</dbReference>
<dbReference type="GO" id="GO:0007155">
    <property type="term" value="P:cell adhesion"/>
    <property type="evidence" value="ECO:0007669"/>
    <property type="project" value="InterPro"/>
</dbReference>
<dbReference type="Proteomes" id="UP000002754">
    <property type="component" value="Unassembled WGS sequence"/>
</dbReference>
<protein>
    <submittedName>
        <fullName evidence="7">ABC transporter substrate-binding protein</fullName>
    </submittedName>
</protein>
<evidence type="ECO:0000256" key="6">
    <source>
        <dbReference type="SAM" id="SignalP"/>
    </source>
</evidence>
<dbReference type="SUPFAM" id="SSF53807">
    <property type="entry name" value="Helical backbone' metal receptor"/>
    <property type="match status" value="1"/>
</dbReference>
<dbReference type="AlphaFoldDB" id="A0A094XBX2"/>
<feature type="chain" id="PRO_5039514782" evidence="6">
    <location>
        <begin position="23"/>
        <end position="365"/>
    </location>
</feature>
<keyword evidence="2 6" id="KW-0732">Signal</keyword>
<reference evidence="7 8" key="1">
    <citation type="journal article" date="2014" name="Genome Announc.">
        <title>Draft Genome Sequence of Bacillus alcalophilus AV1934, a Classic Alkaliphile Isolated from Human Feces in 1934.</title>
        <authorList>
            <person name="Attie O."/>
            <person name="Jayaprakash A."/>
            <person name="Shah H."/>
            <person name="Paulsen I.T."/>
            <person name="Morino M."/>
            <person name="Takahashi Y."/>
            <person name="Narumi I."/>
            <person name="Sachidanandam R."/>
            <person name="Satoh K."/>
            <person name="Ito M."/>
            <person name="Krulwich T.A."/>
        </authorList>
    </citation>
    <scope>NUCLEOTIDE SEQUENCE [LARGE SCALE GENOMIC DNA]</scope>
    <source>
        <strain evidence="7 8">AV1934</strain>
    </source>
</reference>
<comment type="caution">
    <text evidence="7">The sequence shown here is derived from an EMBL/GenBank/DDBJ whole genome shotgun (WGS) entry which is preliminary data.</text>
</comment>
<organism evidence="7 8">
    <name type="scientific">Alkalihalobacillus alcalophilus ATCC 27647 = CGMCC 1.3604</name>
    <dbReference type="NCBI Taxonomy" id="1218173"/>
    <lineage>
        <taxon>Bacteria</taxon>
        <taxon>Bacillati</taxon>
        <taxon>Bacillota</taxon>
        <taxon>Bacilli</taxon>
        <taxon>Bacillales</taxon>
        <taxon>Bacillaceae</taxon>
        <taxon>Alkalihalobacillus</taxon>
    </lineage>
</organism>
<proteinExistence type="inferred from homology"/>
<dbReference type="PRINTS" id="PR00691">
    <property type="entry name" value="ADHESINB"/>
</dbReference>
<keyword evidence="4" id="KW-0175">Coiled coil</keyword>
<dbReference type="eggNOG" id="COG0803">
    <property type="taxonomic scope" value="Bacteria"/>
</dbReference>
<keyword evidence="8" id="KW-1185">Reference proteome</keyword>
<dbReference type="STRING" id="1218173.BALCAV_0217305"/>
<dbReference type="EMBL" id="ALPT02000070">
    <property type="protein sequence ID" value="KGA96270.1"/>
    <property type="molecule type" value="Genomic_DNA"/>
</dbReference>
<dbReference type="InterPro" id="IPR050492">
    <property type="entry name" value="Bact_metal-bind_prot9"/>
</dbReference>
<dbReference type="GO" id="GO:0046872">
    <property type="term" value="F:metal ion binding"/>
    <property type="evidence" value="ECO:0007669"/>
    <property type="project" value="InterPro"/>
</dbReference>
<feature type="region of interest" description="Disordered" evidence="5">
    <location>
        <begin position="125"/>
        <end position="179"/>
    </location>
</feature>
<feature type="coiled-coil region" evidence="4">
    <location>
        <begin position="223"/>
        <end position="254"/>
    </location>
</feature>
<keyword evidence="1 3" id="KW-0813">Transport</keyword>
<feature type="compositionally biased region" description="Basic and acidic residues" evidence="5">
    <location>
        <begin position="138"/>
        <end position="179"/>
    </location>
</feature>
<dbReference type="Gene3D" id="3.40.50.1980">
    <property type="entry name" value="Nitrogenase molybdenum iron protein domain"/>
    <property type="match status" value="3"/>
</dbReference>
<gene>
    <name evidence="7" type="ORF">BALCAV_0217305</name>
</gene>
<dbReference type="PROSITE" id="PS51257">
    <property type="entry name" value="PROKAR_LIPOPROTEIN"/>
    <property type="match status" value="1"/>
</dbReference>
<dbReference type="GO" id="GO:0030001">
    <property type="term" value="P:metal ion transport"/>
    <property type="evidence" value="ECO:0007669"/>
    <property type="project" value="InterPro"/>
</dbReference>
<evidence type="ECO:0000256" key="4">
    <source>
        <dbReference type="SAM" id="Coils"/>
    </source>
</evidence>
<feature type="signal peptide" evidence="6">
    <location>
        <begin position="1"/>
        <end position="22"/>
    </location>
</feature>
<dbReference type="PRINTS" id="PR00690">
    <property type="entry name" value="ADHESNFAMILY"/>
</dbReference>
<comment type="similarity">
    <text evidence="3">Belongs to the bacterial solute-binding protein 9 family.</text>
</comment>
<dbReference type="InterPro" id="IPR006128">
    <property type="entry name" value="Lipoprotein_PsaA-like"/>
</dbReference>
<name>A0A094XBX2_ALKAL</name>
<accession>A0A094XBX2</accession>
<evidence type="ECO:0000256" key="1">
    <source>
        <dbReference type="ARBA" id="ARBA00022448"/>
    </source>
</evidence>
<sequence>MKMKLTVLLLLFFIVILGACNASNNEEELIDGETENTITEEVLTVVTTTFVLEDFTRKIGGEHVDVINVVPLGADAHSFEPTARQMIEIMEADAFVYNGAGFEGFVDAVLKSMEKEDVVALQASNNIPLREDDDEHDDEHVDVHEEDEHSDETLDVHEEDEHNDETLDVHEEDEHNDETLDVHEEDEHLHAGVDPHAWLDPVYALQYAKNIYDLLVQLQPEFEEQFTENYTNLKIELENLHVEFEEMVSTAERNQFIVSHAGYGYWEQRYGLEQIAISGLSPTNEPSQRQVEEILELGQSLNLTHLFVEQNFTSKIAEMIADEIGADILYLHNLEAATQEDIDNGENYISIMRGNIEALKQGLNK</sequence>
<evidence type="ECO:0000313" key="7">
    <source>
        <dbReference type="EMBL" id="KGA96270.1"/>
    </source>
</evidence>
<dbReference type="InterPro" id="IPR006129">
    <property type="entry name" value="AdhesinB"/>
</dbReference>
<dbReference type="RefSeq" id="WP_040324130.1">
    <property type="nucleotide sequence ID" value="NZ_ALPT02000070.1"/>
</dbReference>
<evidence type="ECO:0000256" key="5">
    <source>
        <dbReference type="SAM" id="MobiDB-lite"/>
    </source>
</evidence>
<dbReference type="PANTHER" id="PTHR42953:SF8">
    <property type="entry name" value="ZINT DOMAIN-CONTAINING PROTEIN"/>
    <property type="match status" value="1"/>
</dbReference>
<evidence type="ECO:0000256" key="3">
    <source>
        <dbReference type="RuleBase" id="RU003512"/>
    </source>
</evidence>
<evidence type="ECO:0000313" key="8">
    <source>
        <dbReference type="Proteomes" id="UP000002754"/>
    </source>
</evidence>